<dbReference type="GO" id="GO:0031490">
    <property type="term" value="F:chromatin DNA binding"/>
    <property type="evidence" value="ECO:0007669"/>
    <property type="project" value="TreeGrafter"/>
</dbReference>
<dbReference type="OrthoDB" id="418911at2759"/>
<name>G0MAL7_CAEBE</name>
<dbReference type="PROSITE" id="PS51184">
    <property type="entry name" value="JMJC"/>
    <property type="match status" value="1"/>
</dbReference>
<dbReference type="Gene3D" id="1.20.58.1370">
    <property type="match status" value="1"/>
</dbReference>
<dbReference type="EMBL" id="GL379788">
    <property type="protein sequence ID" value="EGT40554.1"/>
    <property type="molecule type" value="Genomic_DNA"/>
</dbReference>
<evidence type="ECO:0000313" key="7">
    <source>
        <dbReference type="Proteomes" id="UP000008068"/>
    </source>
</evidence>
<evidence type="ECO:0000256" key="4">
    <source>
        <dbReference type="SAM" id="MobiDB-lite"/>
    </source>
</evidence>
<feature type="region of interest" description="Disordered" evidence="4">
    <location>
        <begin position="806"/>
        <end position="846"/>
    </location>
</feature>
<dbReference type="InterPro" id="IPR046941">
    <property type="entry name" value="KDM6_GATAL_sf"/>
</dbReference>
<feature type="compositionally biased region" description="Basic and acidic residues" evidence="4">
    <location>
        <begin position="488"/>
        <end position="498"/>
    </location>
</feature>
<dbReference type="SUPFAM" id="SSF51197">
    <property type="entry name" value="Clavaminate synthase-like"/>
    <property type="match status" value="1"/>
</dbReference>
<feature type="region of interest" description="Disordered" evidence="4">
    <location>
        <begin position="98"/>
        <end position="181"/>
    </location>
</feature>
<organism evidence="7">
    <name type="scientific">Caenorhabditis brenneri</name>
    <name type="common">Nematode worm</name>
    <dbReference type="NCBI Taxonomy" id="135651"/>
    <lineage>
        <taxon>Eukaryota</taxon>
        <taxon>Metazoa</taxon>
        <taxon>Ecdysozoa</taxon>
        <taxon>Nematoda</taxon>
        <taxon>Chromadorea</taxon>
        <taxon>Rhabditida</taxon>
        <taxon>Rhabditina</taxon>
        <taxon>Rhabditomorpha</taxon>
        <taxon>Rhabditoidea</taxon>
        <taxon>Rhabditidae</taxon>
        <taxon>Peloderinae</taxon>
        <taxon>Caenorhabditis</taxon>
    </lineage>
</organism>
<feature type="compositionally biased region" description="Basic and acidic residues" evidence="4">
    <location>
        <begin position="57"/>
        <end position="75"/>
    </location>
</feature>
<dbReference type="Gene3D" id="2.10.110.20">
    <property type="match status" value="1"/>
</dbReference>
<dbReference type="InterPro" id="IPR051630">
    <property type="entry name" value="Corepressor-Demethylase"/>
</dbReference>
<keyword evidence="2" id="KW-0539">Nucleus</keyword>
<feature type="compositionally biased region" description="Polar residues" evidence="4">
    <location>
        <begin position="634"/>
        <end position="644"/>
    </location>
</feature>
<proteinExistence type="inferred from homology"/>
<feature type="compositionally biased region" description="Polar residues" evidence="4">
    <location>
        <begin position="141"/>
        <end position="170"/>
    </location>
</feature>
<evidence type="ECO:0000259" key="5">
    <source>
        <dbReference type="PROSITE" id="PS51184"/>
    </source>
</evidence>
<feature type="domain" description="JmjC" evidence="5">
    <location>
        <begin position="1100"/>
        <end position="1262"/>
    </location>
</feature>
<dbReference type="InterPro" id="IPR003347">
    <property type="entry name" value="JmjC_dom"/>
</dbReference>
<feature type="compositionally biased region" description="Acidic residues" evidence="4">
    <location>
        <begin position="382"/>
        <end position="393"/>
    </location>
</feature>
<evidence type="ECO:0000256" key="3">
    <source>
        <dbReference type="ARBA" id="ARBA00034483"/>
    </source>
</evidence>
<dbReference type="SMART" id="SM00558">
    <property type="entry name" value="JmjC"/>
    <property type="match status" value="1"/>
</dbReference>
<comment type="subcellular location">
    <subcellularLocation>
        <location evidence="1">Nucleus</location>
    </subcellularLocation>
</comment>
<dbReference type="Gene3D" id="2.60.120.650">
    <property type="entry name" value="Cupin"/>
    <property type="match status" value="1"/>
</dbReference>
<evidence type="ECO:0000256" key="2">
    <source>
        <dbReference type="ARBA" id="ARBA00023242"/>
    </source>
</evidence>
<dbReference type="GO" id="GO:0044666">
    <property type="term" value="C:MLL3/4 complex"/>
    <property type="evidence" value="ECO:0007669"/>
    <property type="project" value="TreeGrafter"/>
</dbReference>
<comment type="similarity">
    <text evidence="3">Belongs to the UTX family.</text>
</comment>
<dbReference type="InParanoid" id="G0MAL7"/>
<reference evidence="7" key="1">
    <citation type="submission" date="2011-07" db="EMBL/GenBank/DDBJ databases">
        <authorList>
            <consortium name="Caenorhabditis brenneri Sequencing and Analysis Consortium"/>
            <person name="Wilson R.K."/>
        </authorList>
    </citation>
    <scope>NUCLEOTIDE SEQUENCE [LARGE SCALE GENOMIC DNA]</scope>
    <source>
        <strain evidence="7">PB2801</strain>
    </source>
</reference>
<feature type="region of interest" description="Disordered" evidence="4">
    <location>
        <begin position="1"/>
        <end position="85"/>
    </location>
</feature>
<sequence>MKKPDGSPGDTPVTPPVPGIESPKRASGAGNGDVSHPIQLRCPSDSVVAAQKGSLSAEHDVHENNSNLSKEKDDIIASQGPISETNFQNLYRTLSQKALSKQQKNGGGIAAPSRQDQQSDDGSPSLGPLLGKNVGSKLLAPNTQGTSTEQFKASQLTNGNAINQQKSFSTPVLKRGRVPCDDDDELETAEVLKPSKRRKTFEERIEEILRKKEDELQRQWAKKYTEQDEKINKILENLPSTAQKAVTEKLVELSSRRMFDASTQQNDEVVEKELVAVTEKVRVFQKDVHDQTAHIASATKWLEQNFEANERSVNKLSAALKVLEEVGTHKEMLQVQNAQISELAKLFENFSKANTASVNNLTSSIQKIASKIYINVDGNDVEMSEETGDDDNTGADNSLVQSETSELAARKIDENNQALFDNEEQEGNVHASQNVIGMDQLRQNTPPVEEGNYDEDVRIDDGITHQPTSDDNGDQNNPAPLDIEEQEENVHAAEEKTAQNKLPQRIPPVEEKDDDEDEGMDNGITQHPTSEDSDDQNNIEKTEAGPPSNGHTSIADTSLEQPDIPKLASTEARAPKQINKAAQDNEIILDRERKEPATQPLLQDNSVVEEERDQHIDSFAGIRNGGGTVYDFEYQSSPLSQSTDEQGEGRPENNSGTVEDATISDGQGTSDSKGSEEKMTQLHKAIMIRSSRRSENSRKCKTNGQPSEGEMVKSTAEVPPADQTESKKEEVTITEPDINWFTLSCFASKLCKVPTILTPEQEEEKEKLLLSLKETALSDEIPYKPDILYKRTERIVKNACSEATLKGERNMNEQEEDARDSDEEGELEGEPDSESEQGEDPDGVRNKKEEMMKSLQNKIEKLKQRRKKGRKTIVRQNAPRRTLPFLLFTSGFKDDVIGASGREIVGKASSYKIDGKNAVYNSELFRYAPTDKHNPPTFFQSKGFEVKRGGRLPIVTLDITDKDLEAKATSLSVCLIQNCEVDVNAFKYNKLIDLCGQDAKITTVRQRPQHSNQNQKFRGTKKDFHAESFPEKMLLREVLENQKKIIETARKGYVECMSTSPILKENLLKMEKALKDAQLPWDDMPFPVITFGVNIDIGEAEEQLAAIKAALPEWTWPNERLMALLKSVKMPGINEVQVYAKVAGCRTIAHFESEGIGSINVNLGPDDCVWYTVPMEFAASLEKLLGEDRANLCSSAIWLNEGQLEKAGISYSKFVQKAGEMVFVNTGTYHWVQSNGFCMNISWNTLMENHTQLAAAALFSDLNLTHKYATNLPIERLIWTIAEQKLQLGTEFSRLTKRLLISSLAHAKMELDYVEKEGYEIKSGEDPEYDEQIFTEATVCHNEKCYTKSLYNLIFLKKIRETDAIKSVPICLDCVISNGNKKVTCYRRKTIDQLVKIFDAYH</sequence>
<feature type="region of interest" description="Disordered" evidence="4">
    <location>
        <begin position="382"/>
        <end position="403"/>
    </location>
</feature>
<dbReference type="Proteomes" id="UP000008068">
    <property type="component" value="Unassembled WGS sequence"/>
</dbReference>
<accession>G0MAL7</accession>
<feature type="compositionally biased region" description="Polar residues" evidence="4">
    <location>
        <begin position="465"/>
        <end position="478"/>
    </location>
</feature>
<feature type="compositionally biased region" description="Acidic residues" evidence="4">
    <location>
        <begin position="511"/>
        <end position="520"/>
    </location>
</feature>
<gene>
    <name evidence="6" type="ORF">CAEBREN_22776</name>
</gene>
<feature type="compositionally biased region" description="Low complexity" evidence="4">
    <location>
        <begin position="1"/>
        <end position="12"/>
    </location>
</feature>
<dbReference type="Pfam" id="PF02373">
    <property type="entry name" value="JmjC"/>
    <property type="match status" value="1"/>
</dbReference>
<dbReference type="GO" id="GO:0000978">
    <property type="term" value="F:RNA polymerase II cis-regulatory region sequence-specific DNA binding"/>
    <property type="evidence" value="ECO:0007669"/>
    <property type="project" value="TreeGrafter"/>
</dbReference>
<dbReference type="GO" id="GO:0071558">
    <property type="term" value="F:histone H3K27me2/H3K27me3 demethylase activity"/>
    <property type="evidence" value="ECO:0007669"/>
    <property type="project" value="TreeGrafter"/>
</dbReference>
<keyword evidence="7" id="KW-1185">Reference proteome</keyword>
<dbReference type="STRING" id="135651.G0MAL7"/>
<dbReference type="PANTHER" id="PTHR14017">
    <property type="entry name" value="LYSINE-SPECIFIC DEMETHYLASE"/>
    <property type="match status" value="1"/>
</dbReference>
<evidence type="ECO:0000313" key="6">
    <source>
        <dbReference type="EMBL" id="EGT40554.1"/>
    </source>
</evidence>
<feature type="compositionally biased region" description="Polar residues" evidence="4">
    <location>
        <begin position="549"/>
        <end position="560"/>
    </location>
</feature>
<dbReference type="GO" id="GO:0010468">
    <property type="term" value="P:regulation of gene expression"/>
    <property type="evidence" value="ECO:0007669"/>
    <property type="project" value="TreeGrafter"/>
</dbReference>
<feature type="compositionally biased region" description="Polar residues" evidence="4">
    <location>
        <begin position="394"/>
        <end position="403"/>
    </location>
</feature>
<dbReference type="PANTHER" id="PTHR14017:SF14">
    <property type="entry name" value="JMJC DOMAIN-CONTAINING PROTEIN"/>
    <property type="match status" value="1"/>
</dbReference>
<dbReference type="eggNOG" id="KOG1246">
    <property type="taxonomic scope" value="Eukaryota"/>
</dbReference>
<dbReference type="HOGENOM" id="CLU_254242_0_0_1"/>
<feature type="compositionally biased region" description="Acidic residues" evidence="4">
    <location>
        <begin position="813"/>
        <end position="841"/>
    </location>
</feature>
<protein>
    <recommendedName>
        <fullName evidence="5">JmjC domain-containing protein</fullName>
    </recommendedName>
</protein>
<evidence type="ECO:0000256" key="1">
    <source>
        <dbReference type="ARBA" id="ARBA00004123"/>
    </source>
</evidence>
<feature type="region of interest" description="Disordered" evidence="4">
    <location>
        <begin position="439"/>
        <end position="731"/>
    </location>
</feature>